<reference evidence="3" key="2">
    <citation type="submission" date="2020-03" db="EMBL/GenBank/DDBJ databases">
        <title>Flavobacteriaceae bacterium strain TP-CH-4, a member of the family Flavobacteriaceae isolated from a deep-sea seamount.</title>
        <authorList>
            <person name="Zhang D.-C."/>
        </authorList>
    </citation>
    <scope>NUCLEOTIDE SEQUENCE</scope>
    <source>
        <strain evidence="3">TP-CH-4</strain>
    </source>
</reference>
<dbReference type="Pfam" id="PF14534">
    <property type="entry name" value="DUF4440"/>
    <property type="match status" value="1"/>
</dbReference>
<feature type="domain" description="DUF4440" evidence="2">
    <location>
        <begin position="201"/>
        <end position="310"/>
    </location>
</feature>
<evidence type="ECO:0000256" key="1">
    <source>
        <dbReference type="SAM" id="SignalP"/>
    </source>
</evidence>
<evidence type="ECO:0000259" key="2">
    <source>
        <dbReference type="Pfam" id="PF14534"/>
    </source>
</evidence>
<dbReference type="RefSeq" id="WP_152572670.1">
    <property type="nucleotide sequence ID" value="NZ_VIKU02000001.1"/>
</dbReference>
<dbReference type="Gene3D" id="3.10.450.50">
    <property type="match status" value="1"/>
</dbReference>
<protein>
    <submittedName>
        <fullName evidence="3">DUF4440 domain-containing protein</fullName>
    </submittedName>
</protein>
<keyword evidence="4" id="KW-1185">Reference proteome</keyword>
<evidence type="ECO:0000313" key="3">
    <source>
        <dbReference type="EMBL" id="NHF58165.1"/>
    </source>
</evidence>
<dbReference type="AlphaFoldDB" id="A0A967AS25"/>
<organism evidence="3 4">
    <name type="scientific">Pelagihabitans pacificus</name>
    <dbReference type="NCBI Taxonomy" id="2696054"/>
    <lineage>
        <taxon>Bacteria</taxon>
        <taxon>Pseudomonadati</taxon>
        <taxon>Bacteroidota</taxon>
        <taxon>Flavobacteriia</taxon>
        <taxon>Flavobacteriales</taxon>
        <taxon>Flavobacteriaceae</taxon>
        <taxon>Pelagihabitans</taxon>
    </lineage>
</organism>
<keyword evidence="1" id="KW-0732">Signal</keyword>
<dbReference type="Proteomes" id="UP000707206">
    <property type="component" value="Unassembled WGS sequence"/>
</dbReference>
<accession>A0A967AS25</accession>
<dbReference type="EMBL" id="VIKU02000001">
    <property type="protein sequence ID" value="NHF58165.1"/>
    <property type="molecule type" value="Genomic_DNA"/>
</dbReference>
<dbReference type="SUPFAM" id="SSF54427">
    <property type="entry name" value="NTF2-like"/>
    <property type="match status" value="1"/>
</dbReference>
<feature type="signal peptide" evidence="1">
    <location>
        <begin position="1"/>
        <end position="19"/>
    </location>
</feature>
<sequence>MKPNYLSFLFSCFSLMAFAQYEYEPSSEYPFGLPNPKAPQQLLDFAPLIGECDCKSVTRKADQTWAEPVDMVWRFKYIMNGMAVQDETLKADGGHSGSIRQFIADSTRWYVHYYSSGAPSTSLPVWEGTKNEEGNIVLYRNQKAPNGMDGFYRLTFSDINSEGYQWAGEWVSKDETVVFPTWKISCTKRESKADAREKQKILATAKNFSKAYMEADYDGMAAIYTEDGKIFPNNSRIIEGKEAIKQRWVLPEGVQIMDHKTTTEEINIIGNYAYDYGYYKGSSKSTDGTISDWQGKYVIVWKKVGPDWKMYLDIWNRVAD</sequence>
<gene>
    <name evidence="3" type="ORF">FK220_002350</name>
</gene>
<reference evidence="3" key="1">
    <citation type="submission" date="2019-07" db="EMBL/GenBank/DDBJ databases">
        <authorList>
            <person name="De-Chao Zhang Q."/>
        </authorList>
    </citation>
    <scope>NUCLEOTIDE SEQUENCE</scope>
    <source>
        <strain evidence="3">TP-CH-4</strain>
    </source>
</reference>
<comment type="caution">
    <text evidence="3">The sequence shown here is derived from an EMBL/GenBank/DDBJ whole genome shotgun (WGS) entry which is preliminary data.</text>
</comment>
<dbReference type="InterPro" id="IPR027843">
    <property type="entry name" value="DUF4440"/>
</dbReference>
<proteinExistence type="predicted"/>
<dbReference type="InterPro" id="IPR032710">
    <property type="entry name" value="NTF2-like_dom_sf"/>
</dbReference>
<feature type="chain" id="PRO_5036754249" evidence="1">
    <location>
        <begin position="20"/>
        <end position="320"/>
    </location>
</feature>
<name>A0A967AS25_9FLAO</name>
<evidence type="ECO:0000313" key="4">
    <source>
        <dbReference type="Proteomes" id="UP000707206"/>
    </source>
</evidence>